<dbReference type="AlphaFoldDB" id="A0A564Z896"/>
<name>A0A564Z896_HYMDI</name>
<evidence type="ECO:0000313" key="1">
    <source>
        <dbReference type="EMBL" id="VUZ55098.1"/>
    </source>
</evidence>
<dbReference type="EMBL" id="CABIJS010000677">
    <property type="protein sequence ID" value="VUZ55098.1"/>
    <property type="molecule type" value="Genomic_DNA"/>
</dbReference>
<accession>A0A564Z896</accession>
<gene>
    <name evidence="1" type="ORF">WMSIL1_LOCUS13002</name>
</gene>
<reference evidence="1 2" key="1">
    <citation type="submission" date="2019-07" db="EMBL/GenBank/DDBJ databases">
        <authorList>
            <person name="Jastrzebski P J."/>
            <person name="Paukszto L."/>
            <person name="Jastrzebski P J."/>
        </authorList>
    </citation>
    <scope>NUCLEOTIDE SEQUENCE [LARGE SCALE GENOMIC DNA]</scope>
    <source>
        <strain evidence="1 2">WMS-il1</strain>
    </source>
</reference>
<keyword evidence="2" id="KW-1185">Reference proteome</keyword>
<sequence length="64" mass="7293">MAYVKGFAQSSNSASWIFINVNLQLLRIEFFEHSTLGLSFRVKSSFLKCGGENHLQIFSFTTFP</sequence>
<dbReference type="Proteomes" id="UP000321570">
    <property type="component" value="Unassembled WGS sequence"/>
</dbReference>
<evidence type="ECO:0000313" key="2">
    <source>
        <dbReference type="Proteomes" id="UP000321570"/>
    </source>
</evidence>
<protein>
    <submittedName>
        <fullName evidence="1">Uncharacterized protein</fullName>
    </submittedName>
</protein>
<proteinExistence type="predicted"/>
<organism evidence="1 2">
    <name type="scientific">Hymenolepis diminuta</name>
    <name type="common">Rat tapeworm</name>
    <dbReference type="NCBI Taxonomy" id="6216"/>
    <lineage>
        <taxon>Eukaryota</taxon>
        <taxon>Metazoa</taxon>
        <taxon>Spiralia</taxon>
        <taxon>Lophotrochozoa</taxon>
        <taxon>Platyhelminthes</taxon>
        <taxon>Cestoda</taxon>
        <taxon>Eucestoda</taxon>
        <taxon>Cyclophyllidea</taxon>
        <taxon>Hymenolepididae</taxon>
        <taxon>Hymenolepis</taxon>
    </lineage>
</organism>